<proteinExistence type="predicted"/>
<protein>
    <submittedName>
        <fullName evidence="1">Uncharacterized protein</fullName>
    </submittedName>
</protein>
<evidence type="ECO:0000313" key="1">
    <source>
        <dbReference type="EMBL" id="ARE84283.1"/>
    </source>
</evidence>
<evidence type="ECO:0000313" key="2">
    <source>
        <dbReference type="Proteomes" id="UP000192273"/>
    </source>
</evidence>
<reference evidence="1 2" key="1">
    <citation type="submission" date="2017-03" db="EMBL/GenBank/DDBJ databases">
        <title>Genome Sequence of Roseovarius mucosus strain SMR3 Isolated from a culture of the Diatom Skeletonema marinoi.</title>
        <authorList>
            <person name="Topel M."/>
            <person name="Pinder M."/>
            <person name="Johansson O.N."/>
            <person name="Kourtchenko O."/>
            <person name="Godhe A."/>
            <person name="Clarke A.K."/>
        </authorList>
    </citation>
    <scope>NUCLEOTIDE SEQUENCE [LARGE SCALE GENOMIC DNA]</scope>
    <source>
        <strain evidence="1 2">SMR3</strain>
    </source>
</reference>
<organism evidence="1 2">
    <name type="scientific">Roseovarius mucosus</name>
    <dbReference type="NCBI Taxonomy" id="215743"/>
    <lineage>
        <taxon>Bacteria</taxon>
        <taxon>Pseudomonadati</taxon>
        <taxon>Pseudomonadota</taxon>
        <taxon>Alphaproteobacteria</taxon>
        <taxon>Rhodobacterales</taxon>
        <taxon>Roseobacteraceae</taxon>
        <taxon>Roseovarius</taxon>
    </lineage>
</organism>
<dbReference type="KEGG" id="rmm:ROSMUCSMR3_02816"/>
<keyword evidence="2" id="KW-1185">Reference proteome</keyword>
<name>A0A1V0RR92_9RHOB</name>
<gene>
    <name evidence="1" type="ORF">ROSMUCSMR3_02816</name>
</gene>
<sequence length="36" mass="4136">MDVLANYHTNLFFFDLFAAIPNALYREAITQLVCSL</sequence>
<dbReference type="Proteomes" id="UP000192273">
    <property type="component" value="Chromosome"/>
</dbReference>
<dbReference type="EMBL" id="CP020474">
    <property type="protein sequence ID" value="ARE84283.1"/>
    <property type="molecule type" value="Genomic_DNA"/>
</dbReference>
<accession>A0A1V0RR92</accession>
<dbReference type="AlphaFoldDB" id="A0A1V0RR92"/>